<evidence type="ECO:0000256" key="2">
    <source>
        <dbReference type="ARBA" id="ARBA00022670"/>
    </source>
</evidence>
<dbReference type="InterPro" id="IPR051156">
    <property type="entry name" value="Mito/Outer_Membr_Metalloprot"/>
</dbReference>
<organism evidence="9 10">
    <name type="scientific">Candidatus Paraluminiphilus aquimaris</name>
    <dbReference type="NCBI Taxonomy" id="2518994"/>
    <lineage>
        <taxon>Bacteria</taxon>
        <taxon>Pseudomonadati</taxon>
        <taxon>Pseudomonadota</taxon>
        <taxon>Gammaproteobacteria</taxon>
        <taxon>Cellvibrionales</taxon>
        <taxon>Halieaceae</taxon>
        <taxon>Candidatus Paraluminiphilus</taxon>
    </lineage>
</organism>
<keyword evidence="7" id="KW-0732">Signal</keyword>
<dbReference type="PANTHER" id="PTHR22726:SF24">
    <property type="entry name" value="M48 FAMILY METALLOPEPTIDASE"/>
    <property type="match status" value="1"/>
</dbReference>
<dbReference type="Gene3D" id="3.30.2010.10">
    <property type="entry name" value="Metalloproteases ('zincins'), catalytic domain"/>
    <property type="match status" value="1"/>
</dbReference>
<keyword evidence="6" id="KW-0482">Metalloprotease</keyword>
<dbReference type="CDD" id="cd07324">
    <property type="entry name" value="M48C_Oma1-like"/>
    <property type="match status" value="1"/>
</dbReference>
<feature type="chain" id="PRO_5045975879" evidence="7">
    <location>
        <begin position="21"/>
        <end position="469"/>
    </location>
</feature>
<dbReference type="EMBL" id="CP036501">
    <property type="protein sequence ID" value="UZP73997.1"/>
    <property type="molecule type" value="Genomic_DNA"/>
</dbReference>
<evidence type="ECO:0000256" key="5">
    <source>
        <dbReference type="ARBA" id="ARBA00022833"/>
    </source>
</evidence>
<gene>
    <name evidence="9" type="ORF">E0F26_04220</name>
</gene>
<dbReference type="PANTHER" id="PTHR22726">
    <property type="entry name" value="METALLOENDOPEPTIDASE OMA1"/>
    <property type="match status" value="1"/>
</dbReference>
<reference evidence="9 10" key="1">
    <citation type="submission" date="2019-02" db="EMBL/GenBank/DDBJ databases">
        <title>Halieaceae_genomes.</title>
        <authorList>
            <person name="Li S.-H."/>
        </authorList>
    </citation>
    <scope>NUCLEOTIDE SEQUENCE [LARGE SCALE GENOMIC DNA]</scope>
    <source>
        <strain evidence="9 10">JH123</strain>
    </source>
</reference>
<dbReference type="PROSITE" id="PS51257">
    <property type="entry name" value="PROKAR_LIPOPROTEIN"/>
    <property type="match status" value="1"/>
</dbReference>
<keyword evidence="4" id="KW-0378">Hydrolase</keyword>
<keyword evidence="5" id="KW-0862">Zinc</keyword>
<dbReference type="InterPro" id="IPR001915">
    <property type="entry name" value="Peptidase_M48"/>
</dbReference>
<evidence type="ECO:0000256" key="3">
    <source>
        <dbReference type="ARBA" id="ARBA00022723"/>
    </source>
</evidence>
<evidence type="ECO:0000256" key="4">
    <source>
        <dbReference type="ARBA" id="ARBA00022801"/>
    </source>
</evidence>
<evidence type="ECO:0000259" key="8">
    <source>
        <dbReference type="Pfam" id="PF01435"/>
    </source>
</evidence>
<evidence type="ECO:0000256" key="6">
    <source>
        <dbReference type="ARBA" id="ARBA00023049"/>
    </source>
</evidence>
<protein>
    <submittedName>
        <fullName evidence="9">Peptidase M48</fullName>
    </submittedName>
</protein>
<evidence type="ECO:0000313" key="9">
    <source>
        <dbReference type="EMBL" id="UZP73997.1"/>
    </source>
</evidence>
<accession>A0ABY6Q400</accession>
<comment type="cofactor">
    <cofactor evidence="1">
        <name>Zn(2+)</name>
        <dbReference type="ChEBI" id="CHEBI:29105"/>
    </cofactor>
</comment>
<dbReference type="Proteomes" id="UP001317963">
    <property type="component" value="Chromosome"/>
</dbReference>
<feature type="domain" description="Peptidase M48" evidence="8">
    <location>
        <begin position="53"/>
        <end position="241"/>
    </location>
</feature>
<name>A0ABY6Q400_9GAMM</name>
<feature type="signal peptide" evidence="7">
    <location>
        <begin position="1"/>
        <end position="20"/>
    </location>
</feature>
<dbReference type="Pfam" id="PF01435">
    <property type="entry name" value="Peptidase_M48"/>
    <property type="match status" value="1"/>
</dbReference>
<keyword evidence="10" id="KW-1185">Reference proteome</keyword>
<sequence>MTRLLTVLLTAIFLVSCAGSSTVTVGGRPVSIPKKAADEHEKLIENVGIYDDPKLNTYVNEIAQRLVANSSLADEEFTFTLLDSPDINAFALPGGMIYINRGLLAYLNTEAELAGVIAHEIAHITERHHARRRTQQLTTQAVAVSALILTRSGDLYDATNMYGAELVSGFGREMELEADAEGAEIMHKSGYDADALLSVIGVLKDQERYRKAAAKAAGKPSGTYHGLYASHPRNDLRLQTVIKTANTLDFDTMADDPELPGRFRRETQGMVVGASAEAQSDPLRYYHNKLDFTFEHPEGWNVTANTREIVARAPDSDAALTIKIAKIDPETDPTAALPTLATGEVSQQEEIENQGLKGATGLASAGGVQKRLGIVDYRFRYLFEGESSDFAGSDDAFKKIITSFRPLFPKEKKRGESLTLTYVQVPRGATFASLSTGIRIPDAENQLRLINGYYPGGEPRTGDWIKVLR</sequence>
<proteinExistence type="predicted"/>
<keyword evidence="3" id="KW-0479">Metal-binding</keyword>
<keyword evidence="2" id="KW-0645">Protease</keyword>
<dbReference type="RefSeq" id="WP_279242801.1">
    <property type="nucleotide sequence ID" value="NZ_CP036501.1"/>
</dbReference>
<evidence type="ECO:0000256" key="7">
    <source>
        <dbReference type="SAM" id="SignalP"/>
    </source>
</evidence>
<evidence type="ECO:0000256" key="1">
    <source>
        <dbReference type="ARBA" id="ARBA00001947"/>
    </source>
</evidence>
<evidence type="ECO:0000313" key="10">
    <source>
        <dbReference type="Proteomes" id="UP001317963"/>
    </source>
</evidence>